<organism evidence="2 3">
    <name type="scientific">Stichopus japonicus</name>
    <name type="common">Sea cucumber</name>
    <dbReference type="NCBI Taxonomy" id="307972"/>
    <lineage>
        <taxon>Eukaryota</taxon>
        <taxon>Metazoa</taxon>
        <taxon>Echinodermata</taxon>
        <taxon>Eleutherozoa</taxon>
        <taxon>Echinozoa</taxon>
        <taxon>Holothuroidea</taxon>
        <taxon>Aspidochirotacea</taxon>
        <taxon>Aspidochirotida</taxon>
        <taxon>Stichopodidae</taxon>
        <taxon>Apostichopus</taxon>
    </lineage>
</organism>
<dbReference type="AlphaFoldDB" id="A0A2G8L4P3"/>
<dbReference type="STRING" id="307972.A0A2G8L4P3"/>
<evidence type="ECO:0000259" key="1">
    <source>
        <dbReference type="Pfam" id="PF08434"/>
    </source>
</evidence>
<name>A0A2G8L4P3_STIJA</name>
<sequence>EMVNDASSYLYEATNNRAFFKDVTILIPDTWPDKPDYQSPGNSTFEGADIIIAPRNPRFAPTPVFPPAPHTKHYEGCGKQAAYIHLTSHFLLNETSEELYGNKGLAQFYFSRQT</sequence>
<comment type="caution">
    <text evidence="2">The sequence shown here is derived from an EMBL/GenBank/DDBJ whole genome shotgun (WGS) entry which is preliminary data.</text>
</comment>
<dbReference type="InterPro" id="IPR013642">
    <property type="entry name" value="CLCA_N"/>
</dbReference>
<reference evidence="2 3" key="1">
    <citation type="journal article" date="2017" name="PLoS Biol.">
        <title>The sea cucumber genome provides insights into morphological evolution and visceral regeneration.</title>
        <authorList>
            <person name="Zhang X."/>
            <person name="Sun L."/>
            <person name="Yuan J."/>
            <person name="Sun Y."/>
            <person name="Gao Y."/>
            <person name="Zhang L."/>
            <person name="Li S."/>
            <person name="Dai H."/>
            <person name="Hamel J.F."/>
            <person name="Liu C."/>
            <person name="Yu Y."/>
            <person name="Liu S."/>
            <person name="Lin W."/>
            <person name="Guo K."/>
            <person name="Jin S."/>
            <person name="Xu P."/>
            <person name="Storey K.B."/>
            <person name="Huan P."/>
            <person name="Zhang T."/>
            <person name="Zhou Y."/>
            <person name="Zhang J."/>
            <person name="Lin C."/>
            <person name="Li X."/>
            <person name="Xing L."/>
            <person name="Huo D."/>
            <person name="Sun M."/>
            <person name="Wang L."/>
            <person name="Mercier A."/>
            <person name="Li F."/>
            <person name="Yang H."/>
            <person name="Xiang J."/>
        </authorList>
    </citation>
    <scope>NUCLEOTIDE SEQUENCE [LARGE SCALE GENOMIC DNA]</scope>
    <source>
        <strain evidence="2">Shaxun</strain>
        <tissue evidence="2">Muscle</tissue>
    </source>
</reference>
<proteinExistence type="predicted"/>
<protein>
    <submittedName>
        <fullName evidence="2">Putative calcium-activated chloride channel regulator 1</fullName>
    </submittedName>
</protein>
<evidence type="ECO:0000313" key="3">
    <source>
        <dbReference type="Proteomes" id="UP000230750"/>
    </source>
</evidence>
<dbReference type="Proteomes" id="UP000230750">
    <property type="component" value="Unassembled WGS sequence"/>
</dbReference>
<dbReference type="Pfam" id="PF08434">
    <property type="entry name" value="CLCA"/>
    <property type="match status" value="1"/>
</dbReference>
<evidence type="ECO:0000313" key="2">
    <source>
        <dbReference type="EMBL" id="PIK55175.1"/>
    </source>
</evidence>
<gene>
    <name evidence="2" type="ORF">BSL78_07905</name>
</gene>
<dbReference type="OrthoDB" id="687730at2759"/>
<feature type="non-terminal residue" evidence="2">
    <location>
        <position position="1"/>
    </location>
</feature>
<dbReference type="EMBL" id="MRZV01000223">
    <property type="protein sequence ID" value="PIK55175.1"/>
    <property type="molecule type" value="Genomic_DNA"/>
</dbReference>
<keyword evidence="3" id="KW-1185">Reference proteome</keyword>
<accession>A0A2G8L4P3</accession>
<feature type="domain" description="Calcium-activated chloride channel N-terminal" evidence="1">
    <location>
        <begin position="1"/>
        <end position="104"/>
    </location>
</feature>